<dbReference type="PANTHER" id="PTHR16172:SF37">
    <property type="entry name" value="RE36877P"/>
    <property type="match status" value="1"/>
</dbReference>
<keyword evidence="10" id="KW-1185">Reference proteome</keyword>
<feature type="compositionally biased region" description="Basic and acidic residues" evidence="6">
    <location>
        <begin position="517"/>
        <end position="528"/>
    </location>
</feature>
<evidence type="ECO:0000256" key="5">
    <source>
        <dbReference type="ARBA" id="ARBA00023136"/>
    </source>
</evidence>
<feature type="transmembrane region" description="Helical" evidence="7">
    <location>
        <begin position="208"/>
        <end position="230"/>
    </location>
</feature>
<evidence type="ECO:0000313" key="10">
    <source>
        <dbReference type="Proteomes" id="UP001497623"/>
    </source>
</evidence>
<comment type="caution">
    <text evidence="9">The sequence shown here is derived from an EMBL/GenBank/DDBJ whole genome shotgun (WGS) entry which is preliminary data.</text>
</comment>
<dbReference type="PANTHER" id="PTHR16172">
    <property type="entry name" value="MAJOR FACILITATOR SUPERFAMILY DOMAIN-CONTAINING PROTEIN 6-LIKE"/>
    <property type="match status" value="1"/>
</dbReference>
<organism evidence="9 10">
    <name type="scientific">Meganyctiphanes norvegica</name>
    <name type="common">Northern krill</name>
    <name type="synonym">Thysanopoda norvegica</name>
    <dbReference type="NCBI Taxonomy" id="48144"/>
    <lineage>
        <taxon>Eukaryota</taxon>
        <taxon>Metazoa</taxon>
        <taxon>Ecdysozoa</taxon>
        <taxon>Arthropoda</taxon>
        <taxon>Crustacea</taxon>
        <taxon>Multicrustacea</taxon>
        <taxon>Malacostraca</taxon>
        <taxon>Eumalacostraca</taxon>
        <taxon>Eucarida</taxon>
        <taxon>Euphausiacea</taxon>
        <taxon>Euphausiidae</taxon>
        <taxon>Meganyctiphanes</taxon>
    </lineage>
</organism>
<feature type="transmembrane region" description="Helical" evidence="7">
    <location>
        <begin position="392"/>
        <end position="410"/>
    </location>
</feature>
<comment type="similarity">
    <text evidence="2">Belongs to the major facilitator superfamily. MFSD6 family.</text>
</comment>
<evidence type="ECO:0000256" key="2">
    <source>
        <dbReference type="ARBA" id="ARBA00005241"/>
    </source>
</evidence>
<evidence type="ECO:0000256" key="4">
    <source>
        <dbReference type="ARBA" id="ARBA00022989"/>
    </source>
</evidence>
<feature type="transmembrane region" description="Helical" evidence="7">
    <location>
        <begin position="325"/>
        <end position="347"/>
    </location>
</feature>
<name>A0AAV2PHD0_MEGNR</name>
<dbReference type="InterPro" id="IPR036259">
    <property type="entry name" value="MFS_trans_sf"/>
</dbReference>
<feature type="transmembrane region" description="Helical" evidence="7">
    <location>
        <begin position="250"/>
        <end position="270"/>
    </location>
</feature>
<dbReference type="GO" id="GO:0016020">
    <property type="term" value="C:membrane"/>
    <property type="evidence" value="ECO:0007669"/>
    <property type="project" value="UniProtKB-SubCell"/>
</dbReference>
<feature type="transmembrane region" description="Helical" evidence="7">
    <location>
        <begin position="282"/>
        <end position="304"/>
    </location>
</feature>
<dbReference type="InterPro" id="IPR024989">
    <property type="entry name" value="MFS_assoc_dom"/>
</dbReference>
<evidence type="ECO:0000256" key="1">
    <source>
        <dbReference type="ARBA" id="ARBA00004141"/>
    </source>
</evidence>
<keyword evidence="4 7" id="KW-1133">Transmembrane helix</keyword>
<dbReference type="SUPFAM" id="SSF103473">
    <property type="entry name" value="MFS general substrate transporter"/>
    <property type="match status" value="1"/>
</dbReference>
<comment type="subcellular location">
    <subcellularLocation>
        <location evidence="1">Membrane</location>
        <topology evidence="1">Multi-pass membrane protein</topology>
    </subcellularLocation>
</comment>
<accession>A0AAV2PHD0</accession>
<dbReference type="InterPro" id="IPR051717">
    <property type="entry name" value="MFS_MFSD6"/>
</dbReference>
<feature type="region of interest" description="Disordered" evidence="6">
    <location>
        <begin position="516"/>
        <end position="578"/>
    </location>
</feature>
<proteinExistence type="inferred from homology"/>
<dbReference type="Pfam" id="PF12832">
    <property type="entry name" value="MFS_1_like"/>
    <property type="match status" value="1"/>
</dbReference>
<feature type="transmembrane region" description="Helical" evidence="7">
    <location>
        <begin position="480"/>
        <end position="505"/>
    </location>
</feature>
<feature type="transmembrane region" description="Helical" evidence="7">
    <location>
        <begin position="359"/>
        <end position="380"/>
    </location>
</feature>
<evidence type="ECO:0000256" key="3">
    <source>
        <dbReference type="ARBA" id="ARBA00022692"/>
    </source>
</evidence>
<evidence type="ECO:0000256" key="6">
    <source>
        <dbReference type="SAM" id="MobiDB-lite"/>
    </source>
</evidence>
<protein>
    <recommendedName>
        <fullName evidence="8">Major facilitator superfamily associated domain-containing protein</fullName>
    </recommendedName>
</protein>
<keyword evidence="3 7" id="KW-0812">Transmembrane</keyword>
<sequence>MMIGLASFFPVNFFLPFYETPIIKGQLRKPTILDPMDDAANLSHLQLVAPFKDECYIATAWDCIATCSEPWRCLNTSQTIRNRKFIMREVESIPQKQQPSNTDHNLATVILDSDNSAVNNLTFEEINNLNLTNNNSAFINSSHKISLDSETQIDNFTVFDWSSLERNEKAYTFDGAVMFDEVPDAKLDVSCEHAEWVGESCSSISSYWGFWIYVFLLMSAAIFFASTNSVTDAICCDSIKQEEDYGLQRAWGTVGWGLMGPVSGSLVDWYSGTSLSKDYTPAFLLFLGLGSIDVFICALFLKVPQFETDTDMWTKLKPILKNKRILVFFIFFILNGCFDGLIFQYLFILQEDMAKGTWWMQYIAFIQGFTLFVQCSIEAVFMFSCSWFMKRFGAQGVISLVFFLYIFRIFGHAVNAAYGNIVGTLVVELLNGPCYGLGYTAVVVFAGKVSVPGTSSTVQSVVNICYESIGYALSNFFGGILYSLVGGPIMYSIFGCISVVTFIMYNVAVRYFPPPLENDKSNQEENEIKAASMNGDATDKEEMLALNSPDTEENTITSELEGKNESSVEPLCAQASTP</sequence>
<dbReference type="AlphaFoldDB" id="A0AAV2PHD0"/>
<evidence type="ECO:0000313" key="9">
    <source>
        <dbReference type="EMBL" id="CAL4059498.1"/>
    </source>
</evidence>
<gene>
    <name evidence="9" type="ORF">MNOR_LOCUS620</name>
</gene>
<feature type="domain" description="Major facilitator superfamily associated" evidence="8">
    <location>
        <begin position="206"/>
        <end position="487"/>
    </location>
</feature>
<dbReference type="Proteomes" id="UP001497623">
    <property type="component" value="Unassembled WGS sequence"/>
</dbReference>
<dbReference type="EMBL" id="CAXKWB010000143">
    <property type="protein sequence ID" value="CAL4059498.1"/>
    <property type="molecule type" value="Genomic_DNA"/>
</dbReference>
<evidence type="ECO:0000256" key="7">
    <source>
        <dbReference type="SAM" id="Phobius"/>
    </source>
</evidence>
<dbReference type="Gene3D" id="1.20.1250.20">
    <property type="entry name" value="MFS general substrate transporter like domains"/>
    <property type="match status" value="2"/>
</dbReference>
<keyword evidence="5 7" id="KW-0472">Membrane</keyword>
<reference evidence="9 10" key="1">
    <citation type="submission" date="2024-05" db="EMBL/GenBank/DDBJ databases">
        <authorList>
            <person name="Wallberg A."/>
        </authorList>
    </citation>
    <scope>NUCLEOTIDE SEQUENCE [LARGE SCALE GENOMIC DNA]</scope>
</reference>
<evidence type="ECO:0000259" key="8">
    <source>
        <dbReference type="Pfam" id="PF12832"/>
    </source>
</evidence>